<comment type="caution">
    <text evidence="1">The sequence shown here is derived from an EMBL/GenBank/DDBJ whole genome shotgun (WGS) entry which is preliminary data.</text>
</comment>
<dbReference type="Gene3D" id="1.20.1290.10">
    <property type="entry name" value="AhpD-like"/>
    <property type="match status" value="1"/>
</dbReference>
<dbReference type="InterPro" id="IPR029032">
    <property type="entry name" value="AhpD-like"/>
</dbReference>
<evidence type="ECO:0000313" key="2">
    <source>
        <dbReference type="Proteomes" id="UP000034098"/>
    </source>
</evidence>
<name>A0A0M2HC32_MICTR</name>
<dbReference type="AlphaFoldDB" id="A0A0M2HC32"/>
<accession>A0A0M2HC32</accession>
<sequence>MDAPELLRRYCINDPRLAEHHDLSPTMQLDWRTTTLMRIAALIAVSAPEASMRTAVDDAIVAGVSSDEIIAVLDDLVRIVGLPRAVAEAPRIALALGYADDLGIGEGD</sequence>
<evidence type="ECO:0000313" key="1">
    <source>
        <dbReference type="EMBL" id="KJL44146.1"/>
    </source>
</evidence>
<organism evidence="1 2">
    <name type="scientific">Microbacterium trichothecenolyticum</name>
    <name type="common">Aureobacterium trichothecenolyticum</name>
    <dbReference type="NCBI Taxonomy" id="69370"/>
    <lineage>
        <taxon>Bacteria</taxon>
        <taxon>Bacillati</taxon>
        <taxon>Actinomycetota</taxon>
        <taxon>Actinomycetes</taxon>
        <taxon>Micrococcales</taxon>
        <taxon>Microbacteriaceae</taxon>
        <taxon>Microbacterium</taxon>
    </lineage>
</organism>
<dbReference type="OrthoDB" id="5073671at2"/>
<dbReference type="Proteomes" id="UP000034098">
    <property type="component" value="Unassembled WGS sequence"/>
</dbReference>
<proteinExistence type="predicted"/>
<dbReference type="PATRIC" id="fig|69370.6.peg.1140"/>
<protein>
    <submittedName>
        <fullName evidence="1">Uncharacterized protein</fullName>
    </submittedName>
</protein>
<dbReference type="GO" id="GO:0051920">
    <property type="term" value="F:peroxiredoxin activity"/>
    <property type="evidence" value="ECO:0007669"/>
    <property type="project" value="InterPro"/>
</dbReference>
<dbReference type="RefSeq" id="WP_045297497.1">
    <property type="nucleotide sequence ID" value="NZ_JYJA01000028.1"/>
</dbReference>
<gene>
    <name evidence="1" type="ORF">RS82_01109</name>
</gene>
<dbReference type="EMBL" id="JYJA01000028">
    <property type="protein sequence ID" value="KJL44146.1"/>
    <property type="molecule type" value="Genomic_DNA"/>
</dbReference>
<reference evidence="1 2" key="1">
    <citation type="submission" date="2015-02" db="EMBL/GenBank/DDBJ databases">
        <title>Draft genome sequences of ten Microbacterium spp. with emphasis on heavy metal contaminated environments.</title>
        <authorList>
            <person name="Corretto E."/>
        </authorList>
    </citation>
    <scope>NUCLEOTIDE SEQUENCE [LARGE SCALE GENOMIC DNA]</scope>
    <source>
        <strain evidence="1 2">DSM 8608</strain>
    </source>
</reference>
<keyword evidence="2" id="KW-1185">Reference proteome</keyword>
<dbReference type="SUPFAM" id="SSF69118">
    <property type="entry name" value="AhpD-like"/>
    <property type="match status" value="1"/>
</dbReference>